<name>A0AAV1L4K7_9NEOP</name>
<protein>
    <recommendedName>
        <fullName evidence="3">Reverse transcriptase</fullName>
    </recommendedName>
</protein>
<proteinExistence type="predicted"/>
<dbReference type="EMBL" id="CAVLGL010000085">
    <property type="protein sequence ID" value="CAK1589920.1"/>
    <property type="molecule type" value="Genomic_DNA"/>
</dbReference>
<dbReference type="AlphaFoldDB" id="A0AAV1L4K7"/>
<organism evidence="1 2">
    <name type="scientific">Parnassius mnemosyne</name>
    <name type="common">clouded apollo</name>
    <dbReference type="NCBI Taxonomy" id="213953"/>
    <lineage>
        <taxon>Eukaryota</taxon>
        <taxon>Metazoa</taxon>
        <taxon>Ecdysozoa</taxon>
        <taxon>Arthropoda</taxon>
        <taxon>Hexapoda</taxon>
        <taxon>Insecta</taxon>
        <taxon>Pterygota</taxon>
        <taxon>Neoptera</taxon>
        <taxon>Endopterygota</taxon>
        <taxon>Lepidoptera</taxon>
        <taxon>Glossata</taxon>
        <taxon>Ditrysia</taxon>
        <taxon>Papilionoidea</taxon>
        <taxon>Papilionidae</taxon>
        <taxon>Parnassiinae</taxon>
        <taxon>Parnassini</taxon>
        <taxon>Parnassius</taxon>
        <taxon>Driopa</taxon>
    </lineage>
</organism>
<dbReference type="Proteomes" id="UP001314205">
    <property type="component" value="Unassembled WGS sequence"/>
</dbReference>
<gene>
    <name evidence="1" type="ORF">PARMNEM_LOCUS10352</name>
</gene>
<comment type="caution">
    <text evidence="1">The sequence shown here is derived from an EMBL/GenBank/DDBJ whole genome shotgun (WGS) entry which is preliminary data.</text>
</comment>
<evidence type="ECO:0000313" key="1">
    <source>
        <dbReference type="EMBL" id="CAK1589920.1"/>
    </source>
</evidence>
<accession>A0AAV1L4K7</accession>
<sequence length="201" mass="22963">MVLLSPSICGMRKLLAICEDYADQHGLKYNADKSELLVFRGRNKSPTYIPPVKLNGLLLQRVAQFKYLGHIVTEDLKDDLDIERERRALAVRVKITLFKAFCQTFYTSSLWANHTQRAGNTLRIQYNNAFRLLLGLPPYCSASGMFADAHTDDYFAIMRKKVGSLMHRVRRSSNSLLRVFAERLDGPTLGRFIKLHLRNGA</sequence>
<reference evidence="1 2" key="1">
    <citation type="submission" date="2023-11" db="EMBL/GenBank/DDBJ databases">
        <authorList>
            <person name="Hedman E."/>
            <person name="Englund M."/>
            <person name="Stromberg M."/>
            <person name="Nyberg Akerstrom W."/>
            <person name="Nylinder S."/>
            <person name="Jareborg N."/>
            <person name="Kallberg Y."/>
            <person name="Kronander E."/>
        </authorList>
    </citation>
    <scope>NUCLEOTIDE SEQUENCE [LARGE SCALE GENOMIC DNA]</scope>
</reference>
<evidence type="ECO:0008006" key="3">
    <source>
        <dbReference type="Google" id="ProtNLM"/>
    </source>
</evidence>
<keyword evidence="2" id="KW-1185">Reference proteome</keyword>
<evidence type="ECO:0000313" key="2">
    <source>
        <dbReference type="Proteomes" id="UP001314205"/>
    </source>
</evidence>